<reference evidence="1 2" key="1">
    <citation type="submission" date="2016-06" db="EMBL/GenBank/DDBJ databases">
        <authorList>
            <person name="Kjaerup R.B."/>
            <person name="Dalgaard T.S."/>
            <person name="Juul-Madsen H.R."/>
        </authorList>
    </citation>
    <scope>NUCLEOTIDE SEQUENCE [LARGE SCALE GENOMIC DNA]</scope>
    <source>
        <strain evidence="1 2">373-A1</strain>
    </source>
</reference>
<dbReference type="Proteomes" id="UP000092714">
    <property type="component" value="Unassembled WGS sequence"/>
</dbReference>
<gene>
    <name evidence="1" type="ORF">CP373A1_07005</name>
</gene>
<protein>
    <submittedName>
        <fullName evidence="1">Metal-binding protein</fullName>
    </submittedName>
</protein>
<dbReference type="AlphaFoldDB" id="A0A174VXF8"/>
<dbReference type="RefSeq" id="WP_027097508.1">
    <property type="nucleotide sequence ID" value="NZ_CABHIH010000001.1"/>
</dbReference>
<name>A0A174VXF8_9CLOT</name>
<organism evidence="1 2">
    <name type="scientific">Clostridium paraputrificum</name>
    <dbReference type="NCBI Taxonomy" id="29363"/>
    <lineage>
        <taxon>Bacteria</taxon>
        <taxon>Bacillati</taxon>
        <taxon>Bacillota</taxon>
        <taxon>Clostridia</taxon>
        <taxon>Eubacteriales</taxon>
        <taxon>Clostridiaceae</taxon>
        <taxon>Clostridium</taxon>
    </lineage>
</organism>
<dbReference type="EMBL" id="MAPZ01000016">
    <property type="protein sequence ID" value="OBY11238.1"/>
    <property type="molecule type" value="Genomic_DNA"/>
</dbReference>
<dbReference type="eggNOG" id="COG1399">
    <property type="taxonomic scope" value="Bacteria"/>
</dbReference>
<evidence type="ECO:0000313" key="1">
    <source>
        <dbReference type="EMBL" id="OBY11238.1"/>
    </source>
</evidence>
<dbReference type="GeneID" id="42775343"/>
<dbReference type="Pfam" id="PF02620">
    <property type="entry name" value="YceD"/>
    <property type="match status" value="1"/>
</dbReference>
<accession>A0A174VXF8</accession>
<proteinExistence type="predicted"/>
<evidence type="ECO:0000313" key="2">
    <source>
        <dbReference type="Proteomes" id="UP000092714"/>
    </source>
</evidence>
<keyword evidence="2" id="KW-1185">Reference proteome</keyword>
<dbReference type="InterPro" id="IPR003772">
    <property type="entry name" value="YceD"/>
</dbReference>
<sequence length="169" mass="19210">MEIQFLDLISRKERKKDITYKVVTEPFYFEGDYIKPLSEVDVKGEVTSDNDIITIKAHIKVDLELKCSRCLDTFIYPIDIDIEERFTNNSEHCKDENVVFVKGDALDITEIVENSIISTLPIKRLCSKNCKGLCQSCGANLNKEACNCNNEDVDLRLAGLKALLDNKEV</sequence>
<comment type="caution">
    <text evidence="1">The sequence shown here is derived from an EMBL/GenBank/DDBJ whole genome shotgun (WGS) entry which is preliminary data.</text>
</comment>
<dbReference type="OrthoDB" id="9790372at2"/>